<feature type="domain" description="ABC transporter" evidence="9">
    <location>
        <begin position="4"/>
        <end position="264"/>
    </location>
</feature>
<dbReference type="GO" id="GO:0031460">
    <property type="term" value="P:glycine betaine transport"/>
    <property type="evidence" value="ECO:0007669"/>
    <property type="project" value="InterPro"/>
</dbReference>
<evidence type="ECO:0000256" key="5">
    <source>
        <dbReference type="ARBA" id="ARBA00022970"/>
    </source>
</evidence>
<dbReference type="PANTHER" id="PTHR43869">
    <property type="entry name" value="GLYCINE BETAINE/PROLINE BETAINE TRANSPORT SYSTEM ATP-BINDING PROTEIN PROV"/>
    <property type="match status" value="1"/>
</dbReference>
<comment type="subcellular location">
    <subcellularLocation>
        <location evidence="8">Cell inner membrane</location>
        <topology evidence="8">Peripheral membrane protein</topology>
    </subcellularLocation>
</comment>
<evidence type="ECO:0000256" key="2">
    <source>
        <dbReference type="ARBA" id="ARBA00022448"/>
    </source>
</evidence>
<gene>
    <name evidence="11" type="ORF">SAMN04488692_1149</name>
</gene>
<keyword evidence="3 8" id="KW-0547">Nucleotide-binding</keyword>
<feature type="domain" description="CBS" evidence="10">
    <location>
        <begin position="279"/>
        <end position="336"/>
    </location>
</feature>
<dbReference type="GO" id="GO:0006970">
    <property type="term" value="P:response to osmotic stress"/>
    <property type="evidence" value="ECO:0007669"/>
    <property type="project" value="UniProtKB-ARBA"/>
</dbReference>
<keyword evidence="6 7" id="KW-0129">CBS domain</keyword>
<evidence type="ECO:0000256" key="1">
    <source>
        <dbReference type="ARBA" id="ARBA00005417"/>
    </source>
</evidence>
<dbReference type="EC" id="7.6.2.9" evidence="8"/>
<dbReference type="RefSeq" id="WP_089760589.1">
    <property type="nucleotide sequence ID" value="NZ_FNGO01000014.1"/>
</dbReference>
<keyword evidence="8" id="KW-0472">Membrane</keyword>
<dbReference type="AlphaFoldDB" id="A0A1G9PRU4"/>
<comment type="catalytic activity">
    <reaction evidence="8">
        <text>a quaternary ammonium(out) + ATP + H2O = a quaternary ammonium(in) + ADP + phosphate + H(+)</text>
        <dbReference type="Rhea" id="RHEA:11036"/>
        <dbReference type="ChEBI" id="CHEBI:15377"/>
        <dbReference type="ChEBI" id="CHEBI:15378"/>
        <dbReference type="ChEBI" id="CHEBI:30616"/>
        <dbReference type="ChEBI" id="CHEBI:35267"/>
        <dbReference type="ChEBI" id="CHEBI:43474"/>
        <dbReference type="ChEBI" id="CHEBI:456216"/>
    </reaction>
</comment>
<dbReference type="STRING" id="321763.SAMN04488692_1149"/>
<proteinExistence type="inferred from homology"/>
<dbReference type="Pfam" id="PF00571">
    <property type="entry name" value="CBS"/>
    <property type="match status" value="2"/>
</dbReference>
<keyword evidence="5" id="KW-0029">Amino-acid transport</keyword>
<dbReference type="GO" id="GO:0015418">
    <property type="term" value="F:ABC-type quaternary ammonium compound transporting activity"/>
    <property type="evidence" value="ECO:0007669"/>
    <property type="project" value="UniProtKB-EC"/>
</dbReference>
<sequence length="394" mass="44361">MSKIRVENVSKIFGDSPEEAFPLLEEGYSKDEVLEKTGNTVGVHDVNFEVEEGEIFVLMGLSGSGKSTLLRCINRIVEPTKGNIYVDDENVMNLDKSDLRQYRQENFGMVFQNFALFPFRTVMENAEFGLEVQGIEKEVRREKAQKALDMVGLSGYEDQHPDQLSGGMQQRVGLARALAVDTDIMLMDEPFSALDPLIKKDMQDQLLDLYEEIERTIVFITHDLDEALKLGDRIAIMKDGVIVQLGDHEEILNEAKNEYVAEFVEDVNRSRVLNAEDIMAKPADLLYENQGPRTALHKMNQEGLTSIFVVDRNKKYLGVLEIDKVKEMLDEEKEDVTDNLTDRETASLDEPVSELFSRVAGTSLPLPVVNSENKLLGVIVKTHVIANLDSSTDI</sequence>
<evidence type="ECO:0000256" key="3">
    <source>
        <dbReference type="ARBA" id="ARBA00022741"/>
    </source>
</evidence>
<dbReference type="CDD" id="cd03294">
    <property type="entry name" value="ABC_Pro_Gly_Betaine"/>
    <property type="match status" value="1"/>
</dbReference>
<dbReference type="InterPro" id="IPR003593">
    <property type="entry name" value="AAA+_ATPase"/>
</dbReference>
<evidence type="ECO:0000259" key="9">
    <source>
        <dbReference type="PROSITE" id="PS50893"/>
    </source>
</evidence>
<keyword evidence="8" id="KW-1003">Cell membrane</keyword>
<evidence type="ECO:0000256" key="4">
    <source>
        <dbReference type="ARBA" id="ARBA00022840"/>
    </source>
</evidence>
<dbReference type="Pfam" id="PF00005">
    <property type="entry name" value="ABC_tran"/>
    <property type="match status" value="1"/>
</dbReference>
<dbReference type="PROSITE" id="PS00211">
    <property type="entry name" value="ABC_TRANSPORTER_1"/>
    <property type="match status" value="1"/>
</dbReference>
<dbReference type="FunFam" id="3.40.50.300:FF:000201">
    <property type="entry name" value="Glycine betaine/L-proline ABC transporter ATP-binding protein"/>
    <property type="match status" value="1"/>
</dbReference>
<dbReference type="GO" id="GO:0006865">
    <property type="term" value="P:amino acid transport"/>
    <property type="evidence" value="ECO:0007669"/>
    <property type="project" value="UniProtKB-UniRule"/>
</dbReference>
<evidence type="ECO:0000259" key="10">
    <source>
        <dbReference type="PROSITE" id="PS51371"/>
    </source>
</evidence>
<dbReference type="InterPro" id="IPR005892">
    <property type="entry name" value="Gly-betaine_transp_ATP-bd"/>
</dbReference>
<dbReference type="EMBL" id="FNGO01000014">
    <property type="protein sequence ID" value="SDM01439.1"/>
    <property type="molecule type" value="Genomic_DNA"/>
</dbReference>
<comment type="similarity">
    <text evidence="1 8">Belongs to the ABC transporter superfamily.</text>
</comment>
<dbReference type="InterPro" id="IPR027417">
    <property type="entry name" value="P-loop_NTPase"/>
</dbReference>
<evidence type="ECO:0000256" key="8">
    <source>
        <dbReference type="RuleBase" id="RU369116"/>
    </source>
</evidence>
<dbReference type="InterPro" id="IPR046342">
    <property type="entry name" value="CBS_dom_sf"/>
</dbReference>
<dbReference type="InterPro" id="IPR051921">
    <property type="entry name" value="ABC_osmolyte_uptake_ATP-bind"/>
</dbReference>
<dbReference type="GO" id="GO:0005886">
    <property type="term" value="C:plasma membrane"/>
    <property type="evidence" value="ECO:0007669"/>
    <property type="project" value="UniProtKB-SubCell"/>
</dbReference>
<comment type="subunit">
    <text evidence="8">The complex is probably composed of two ATP-binding proteins, two transmembrane proteins and a solute-binding protein.</text>
</comment>
<dbReference type="Gene3D" id="3.10.580.10">
    <property type="entry name" value="CBS-domain"/>
    <property type="match status" value="1"/>
</dbReference>
<evidence type="ECO:0000313" key="12">
    <source>
        <dbReference type="Proteomes" id="UP000199476"/>
    </source>
</evidence>
<dbReference type="NCBIfam" id="TIGR01186">
    <property type="entry name" value="proV"/>
    <property type="match status" value="1"/>
</dbReference>
<dbReference type="SMART" id="SM00382">
    <property type="entry name" value="AAA"/>
    <property type="match status" value="1"/>
</dbReference>
<dbReference type="PROSITE" id="PS51371">
    <property type="entry name" value="CBS"/>
    <property type="match status" value="1"/>
</dbReference>
<dbReference type="SUPFAM" id="SSF52540">
    <property type="entry name" value="P-loop containing nucleoside triphosphate hydrolases"/>
    <property type="match status" value="1"/>
</dbReference>
<dbReference type="PANTHER" id="PTHR43869:SF1">
    <property type="entry name" value="GLYCINE BETAINE_PROLINE BETAINE TRANSPORT SYSTEM ATP-BINDING PROTEIN PROV"/>
    <property type="match status" value="1"/>
</dbReference>
<dbReference type="GO" id="GO:0005524">
    <property type="term" value="F:ATP binding"/>
    <property type="evidence" value="ECO:0007669"/>
    <property type="project" value="UniProtKB-UniRule"/>
</dbReference>
<dbReference type="SUPFAM" id="SSF54631">
    <property type="entry name" value="CBS-domain pair"/>
    <property type="match status" value="1"/>
</dbReference>
<dbReference type="Gene3D" id="3.40.50.300">
    <property type="entry name" value="P-loop containing nucleotide triphosphate hydrolases"/>
    <property type="match status" value="1"/>
</dbReference>
<protein>
    <recommendedName>
        <fullName evidence="8">Quaternary amine transport ATP-binding protein</fullName>
        <ecNumber evidence="8">7.6.2.9</ecNumber>
    </recommendedName>
</protein>
<organism evidence="11 12">
    <name type="scientific">Halarsenatibacter silvermanii</name>
    <dbReference type="NCBI Taxonomy" id="321763"/>
    <lineage>
        <taxon>Bacteria</taxon>
        <taxon>Bacillati</taxon>
        <taxon>Bacillota</taxon>
        <taxon>Clostridia</taxon>
        <taxon>Halanaerobiales</taxon>
        <taxon>Halarsenatibacteraceae</taxon>
        <taxon>Halarsenatibacter</taxon>
    </lineage>
</organism>
<evidence type="ECO:0000313" key="11">
    <source>
        <dbReference type="EMBL" id="SDM01439.1"/>
    </source>
</evidence>
<name>A0A1G9PRU4_9FIRM</name>
<accession>A0A1G9PRU4</accession>
<reference evidence="11 12" key="1">
    <citation type="submission" date="2016-10" db="EMBL/GenBank/DDBJ databases">
        <authorList>
            <person name="de Groot N.N."/>
        </authorList>
    </citation>
    <scope>NUCLEOTIDE SEQUENCE [LARGE SCALE GENOMIC DNA]</scope>
    <source>
        <strain evidence="11 12">SLAS-1</strain>
    </source>
</reference>
<keyword evidence="2 8" id="KW-0813">Transport</keyword>
<keyword evidence="4 8" id="KW-0067">ATP-binding</keyword>
<dbReference type="GO" id="GO:0016887">
    <property type="term" value="F:ATP hydrolysis activity"/>
    <property type="evidence" value="ECO:0007669"/>
    <property type="project" value="UniProtKB-UniRule"/>
</dbReference>
<keyword evidence="8" id="KW-0997">Cell inner membrane</keyword>
<keyword evidence="12" id="KW-1185">Reference proteome</keyword>
<dbReference type="PROSITE" id="PS50893">
    <property type="entry name" value="ABC_TRANSPORTER_2"/>
    <property type="match status" value="1"/>
</dbReference>
<dbReference type="InterPro" id="IPR003439">
    <property type="entry name" value="ABC_transporter-like_ATP-bd"/>
</dbReference>
<evidence type="ECO:0000256" key="6">
    <source>
        <dbReference type="ARBA" id="ARBA00023122"/>
    </source>
</evidence>
<dbReference type="InterPro" id="IPR017871">
    <property type="entry name" value="ABC_transporter-like_CS"/>
</dbReference>
<dbReference type="OrthoDB" id="9802264at2"/>
<dbReference type="InterPro" id="IPR000644">
    <property type="entry name" value="CBS_dom"/>
</dbReference>
<dbReference type="Proteomes" id="UP000199476">
    <property type="component" value="Unassembled WGS sequence"/>
</dbReference>
<evidence type="ECO:0000256" key="7">
    <source>
        <dbReference type="PROSITE-ProRule" id="PRU00703"/>
    </source>
</evidence>